<sequence>MVSHLPCRDVICLRVIREIAKSWKEVWTLSSSLTDSITPFYRSSTYKKRNLQSAMYSFLVER</sequence>
<evidence type="ECO:0000313" key="2">
    <source>
        <dbReference type="Proteomes" id="UP000078397"/>
    </source>
</evidence>
<evidence type="ECO:0000313" key="1">
    <source>
        <dbReference type="EMBL" id="OAQ64475.1"/>
    </source>
</evidence>
<accession>A0A179FFU0</accession>
<keyword evidence="2" id="KW-1185">Reference proteome</keyword>
<dbReference type="AlphaFoldDB" id="A0A179FFU0"/>
<name>A0A179FFU0_METCM</name>
<dbReference type="Proteomes" id="UP000078397">
    <property type="component" value="Unassembled WGS sequence"/>
</dbReference>
<reference evidence="1 2" key="1">
    <citation type="journal article" date="2016" name="PLoS Pathog.">
        <title>Biosynthesis of antibiotic leucinostatins in bio-control fungus Purpureocillium lilacinum and their inhibition on phytophthora revealed by genome mining.</title>
        <authorList>
            <person name="Wang G."/>
            <person name="Liu Z."/>
            <person name="Lin R."/>
            <person name="Li E."/>
            <person name="Mao Z."/>
            <person name="Ling J."/>
            <person name="Yang Y."/>
            <person name="Yin W.B."/>
            <person name="Xie B."/>
        </authorList>
    </citation>
    <scope>NUCLEOTIDE SEQUENCE [LARGE SCALE GENOMIC DNA]</scope>
    <source>
        <strain evidence="1">170</strain>
    </source>
</reference>
<dbReference type="GeneID" id="28857965"/>
<dbReference type="RefSeq" id="XP_018141789.1">
    <property type="nucleotide sequence ID" value="XM_018293971.1"/>
</dbReference>
<comment type="caution">
    <text evidence="1">The sequence shown here is derived from an EMBL/GenBank/DDBJ whole genome shotgun (WGS) entry which is preliminary data.</text>
</comment>
<gene>
    <name evidence="1" type="ORF">VFPPC_16218</name>
</gene>
<dbReference type="KEGG" id="pchm:VFPPC_16218"/>
<dbReference type="EMBL" id="LSBJ02000005">
    <property type="protein sequence ID" value="OAQ64475.1"/>
    <property type="molecule type" value="Genomic_DNA"/>
</dbReference>
<organism evidence="1 2">
    <name type="scientific">Pochonia chlamydosporia 170</name>
    <dbReference type="NCBI Taxonomy" id="1380566"/>
    <lineage>
        <taxon>Eukaryota</taxon>
        <taxon>Fungi</taxon>
        <taxon>Dikarya</taxon>
        <taxon>Ascomycota</taxon>
        <taxon>Pezizomycotina</taxon>
        <taxon>Sordariomycetes</taxon>
        <taxon>Hypocreomycetidae</taxon>
        <taxon>Hypocreales</taxon>
        <taxon>Clavicipitaceae</taxon>
        <taxon>Pochonia</taxon>
    </lineage>
</organism>
<proteinExistence type="predicted"/>
<protein>
    <submittedName>
        <fullName evidence="1">Uncharacterized protein</fullName>
    </submittedName>
</protein>